<keyword evidence="2" id="KW-1185">Reference proteome</keyword>
<accession>T1H2G1</accession>
<proteinExistence type="predicted"/>
<dbReference type="EnsemblMetazoa" id="MESCA010406-RA">
    <property type="protein sequence ID" value="MESCA010406-PA"/>
    <property type="gene ID" value="MESCA010406"/>
</dbReference>
<dbReference type="AlphaFoldDB" id="T1H2G1"/>
<reference evidence="2" key="1">
    <citation type="submission" date="2013-02" db="EMBL/GenBank/DDBJ databases">
        <authorList>
            <person name="Hughes D."/>
        </authorList>
    </citation>
    <scope>NUCLEOTIDE SEQUENCE</scope>
    <source>
        <strain>Durham</strain>
        <strain evidence="2">NC isolate 2 -- Noor lab</strain>
    </source>
</reference>
<protein>
    <submittedName>
        <fullName evidence="1">Uncharacterized protein</fullName>
    </submittedName>
</protein>
<organism evidence="1 2">
    <name type="scientific">Megaselia scalaris</name>
    <name type="common">Humpbacked fly</name>
    <name type="synonym">Phora scalaris</name>
    <dbReference type="NCBI Taxonomy" id="36166"/>
    <lineage>
        <taxon>Eukaryota</taxon>
        <taxon>Metazoa</taxon>
        <taxon>Ecdysozoa</taxon>
        <taxon>Arthropoda</taxon>
        <taxon>Hexapoda</taxon>
        <taxon>Insecta</taxon>
        <taxon>Pterygota</taxon>
        <taxon>Neoptera</taxon>
        <taxon>Endopterygota</taxon>
        <taxon>Diptera</taxon>
        <taxon>Brachycera</taxon>
        <taxon>Muscomorpha</taxon>
        <taxon>Platypezoidea</taxon>
        <taxon>Phoridae</taxon>
        <taxon>Megaseliini</taxon>
        <taxon>Megaselia</taxon>
    </lineage>
</organism>
<sequence length="153" mass="17425">MEQFVRTPIISRRLHNVKGKDCDYYSPVSAFREDTTICNKLISPYYAFSYGIGTCLMQKDDEDCDRAIFFISKKLAVKRISLALGSLRLKHFDFSIPHRKGIQNIVPDGLFHEGDTAELFYTMKLVHLTDILSSQKVSHIHSTSPCLPLLSVL</sequence>
<evidence type="ECO:0000313" key="1">
    <source>
        <dbReference type="EnsemblMetazoa" id="MESCA010406-PA"/>
    </source>
</evidence>
<dbReference type="Proteomes" id="UP000015102">
    <property type="component" value="Unassembled WGS sequence"/>
</dbReference>
<reference evidence="1" key="2">
    <citation type="submission" date="2015-06" db="UniProtKB">
        <authorList>
            <consortium name="EnsemblMetazoa"/>
        </authorList>
    </citation>
    <scope>IDENTIFICATION</scope>
</reference>
<name>T1H2G1_MEGSC</name>
<dbReference type="EMBL" id="CAQQ02033500">
    <property type="status" value="NOT_ANNOTATED_CDS"/>
    <property type="molecule type" value="Genomic_DNA"/>
</dbReference>
<evidence type="ECO:0000313" key="2">
    <source>
        <dbReference type="Proteomes" id="UP000015102"/>
    </source>
</evidence>
<dbReference type="HOGENOM" id="CLU_1715351_0_0_1"/>